<dbReference type="EMBL" id="BOMN01000001">
    <property type="protein sequence ID" value="GIE17092.1"/>
    <property type="molecule type" value="Genomic_DNA"/>
</dbReference>
<dbReference type="InterPro" id="IPR029058">
    <property type="entry name" value="AB_hydrolase_fold"/>
</dbReference>
<protein>
    <recommendedName>
        <fullName evidence="4">Alpha/beta hydrolase</fullName>
    </recommendedName>
</protein>
<dbReference type="Gene3D" id="3.40.50.1820">
    <property type="entry name" value="alpha/beta hydrolase"/>
    <property type="match status" value="1"/>
</dbReference>
<evidence type="ECO:0000313" key="2">
    <source>
        <dbReference type="EMBL" id="GIE17092.1"/>
    </source>
</evidence>
<name>A0ABQ3ZFR0_9ACTN</name>
<dbReference type="SUPFAM" id="SSF53474">
    <property type="entry name" value="alpha/beta-Hydrolases"/>
    <property type="match status" value="1"/>
</dbReference>
<gene>
    <name evidence="2" type="ORF">Ahu01nite_001940</name>
</gene>
<proteinExistence type="predicted"/>
<feature type="region of interest" description="Disordered" evidence="1">
    <location>
        <begin position="1"/>
        <end position="23"/>
    </location>
</feature>
<comment type="caution">
    <text evidence="2">The sequence shown here is derived from an EMBL/GenBank/DDBJ whole genome shotgun (WGS) entry which is preliminary data.</text>
</comment>
<dbReference type="Proteomes" id="UP000603200">
    <property type="component" value="Unassembled WGS sequence"/>
</dbReference>
<reference evidence="2 3" key="1">
    <citation type="submission" date="2021-01" db="EMBL/GenBank/DDBJ databases">
        <title>Whole genome shotgun sequence of Actinoplanes humidus NBRC 14915.</title>
        <authorList>
            <person name="Komaki H."/>
            <person name="Tamura T."/>
        </authorList>
    </citation>
    <scope>NUCLEOTIDE SEQUENCE [LARGE SCALE GENOMIC DNA]</scope>
    <source>
        <strain evidence="2 3">NBRC 14915</strain>
    </source>
</reference>
<evidence type="ECO:0008006" key="4">
    <source>
        <dbReference type="Google" id="ProtNLM"/>
    </source>
</evidence>
<organism evidence="2 3">
    <name type="scientific">Winogradskya humida</name>
    <dbReference type="NCBI Taxonomy" id="113566"/>
    <lineage>
        <taxon>Bacteria</taxon>
        <taxon>Bacillati</taxon>
        <taxon>Actinomycetota</taxon>
        <taxon>Actinomycetes</taxon>
        <taxon>Micromonosporales</taxon>
        <taxon>Micromonosporaceae</taxon>
        <taxon>Winogradskya</taxon>
    </lineage>
</organism>
<sequence length="305" mass="33862">MNTTTDAALDQLAHGFTSPPRSPILHTPAEEVLAYEDVTFPSADGVPLEGWFIPADSDRLIIANHPMGFNRAGLPTHLQPWASIWGPSGNTVEVNFVPDYRILHEAGYNVLAYDLRNMGLSGAANGGMVTSGLYEGRDVLGSLSYAAQRRDTAAMRVSLFSRCLGANSTFAAMRQDAAAFDGVHSLVACQPVSDRVIMARMLDLLGVGAHHLDELDRRVKLGTSLSFGERPDAAWARHVRIPTYLYGVHDDTLTVPADLEQMHDVMNVEDKHLAWVRDTTARWDGYLEFQRRPEPMLDWWRRHLA</sequence>
<keyword evidence="3" id="KW-1185">Reference proteome</keyword>
<evidence type="ECO:0000313" key="3">
    <source>
        <dbReference type="Proteomes" id="UP000603200"/>
    </source>
</evidence>
<accession>A0ABQ3ZFR0</accession>
<evidence type="ECO:0000256" key="1">
    <source>
        <dbReference type="SAM" id="MobiDB-lite"/>
    </source>
</evidence>